<dbReference type="PANTHER" id="PTHR30086:SF20">
    <property type="entry name" value="ARGININE EXPORTER PROTEIN ARGO-RELATED"/>
    <property type="match status" value="1"/>
</dbReference>
<evidence type="ECO:0000313" key="7">
    <source>
        <dbReference type="EMBL" id="EFE88827.1"/>
    </source>
</evidence>
<keyword evidence="5 6" id="KW-0472">Membrane</keyword>
<dbReference type="STRING" id="1685.RY69_466"/>
<feature type="transmembrane region" description="Helical" evidence="6">
    <location>
        <begin position="25"/>
        <end position="47"/>
    </location>
</feature>
<name>D4BRI2_BIFBR</name>
<sequence length="241" mass="26184">MFGWVRHDQPNTIGWYLREQRFMGFYLQGLTMGLAYVAPIGMQNLFVINSALTKTRRKAVFTAIIVTIFDVALSLSCFFGVGALMQRYEWLQLAVLAVGGAVVIRIGLGLIFPGLFRHGNDSTSHSTASTTDAEITDKRADGLAKTVTTACVVTWFNPQAIIDGTLMLGAFSATLSASQASPFIIGVESASALWFLGLTLVISAFSQRFSPKIINTLNKVCGSIIVLYGIKLLVEFIMAVL</sequence>
<feature type="transmembrane region" description="Helical" evidence="6">
    <location>
        <begin position="160"/>
        <end position="177"/>
    </location>
</feature>
<evidence type="ECO:0000256" key="3">
    <source>
        <dbReference type="ARBA" id="ARBA00022692"/>
    </source>
</evidence>
<evidence type="ECO:0000313" key="8">
    <source>
        <dbReference type="Proteomes" id="UP000003191"/>
    </source>
</evidence>
<dbReference type="EMBL" id="ACCG02000012">
    <property type="protein sequence ID" value="EFE88827.1"/>
    <property type="molecule type" value="Genomic_DNA"/>
</dbReference>
<dbReference type="GO" id="GO:0015171">
    <property type="term" value="F:amino acid transmembrane transporter activity"/>
    <property type="evidence" value="ECO:0007669"/>
    <property type="project" value="TreeGrafter"/>
</dbReference>
<accession>D4BRI2</accession>
<gene>
    <name evidence="7" type="ORF">BIFBRE_04718</name>
</gene>
<dbReference type="InterPro" id="IPR001123">
    <property type="entry name" value="LeuE-type"/>
</dbReference>
<dbReference type="HOGENOM" id="CLU_087840_0_1_11"/>
<dbReference type="Pfam" id="PF01810">
    <property type="entry name" value="LysE"/>
    <property type="match status" value="1"/>
</dbReference>
<comment type="subcellular location">
    <subcellularLocation>
        <location evidence="1">Cell membrane</location>
        <topology evidence="1">Multi-pass membrane protein</topology>
    </subcellularLocation>
</comment>
<dbReference type="PANTHER" id="PTHR30086">
    <property type="entry name" value="ARGININE EXPORTER PROTEIN ARGO"/>
    <property type="match status" value="1"/>
</dbReference>
<evidence type="ECO:0000256" key="5">
    <source>
        <dbReference type="ARBA" id="ARBA00023136"/>
    </source>
</evidence>
<dbReference type="Proteomes" id="UP000003191">
    <property type="component" value="Unassembled WGS sequence"/>
</dbReference>
<dbReference type="AlphaFoldDB" id="D4BRI2"/>
<dbReference type="PATRIC" id="fig|518634.7.peg.1670"/>
<keyword evidence="4 6" id="KW-1133">Transmembrane helix</keyword>
<reference evidence="7 8" key="1">
    <citation type="submission" date="2010-02" db="EMBL/GenBank/DDBJ databases">
        <authorList>
            <person name="Weinstock G."/>
            <person name="Sodergren E."/>
            <person name="Clifton S."/>
            <person name="Fulton L."/>
            <person name="Fulton B."/>
            <person name="Courtney L."/>
            <person name="Fronick C."/>
            <person name="Harrison M."/>
            <person name="Strong C."/>
            <person name="Farmer C."/>
            <person name="Delahaunty K."/>
            <person name="Markovic C."/>
            <person name="Hall O."/>
            <person name="Minx P."/>
            <person name="Tomlinson C."/>
            <person name="Mitreva M."/>
            <person name="Nelson J."/>
            <person name="Hou S."/>
            <person name="Wollam A."/>
            <person name="Pepin K.H."/>
            <person name="Johnson M."/>
            <person name="Bhonagiri V."/>
            <person name="Zhang X."/>
            <person name="Suruliraj S."/>
            <person name="Warren W."/>
            <person name="Chinwalla A."/>
            <person name="Mardis E.R."/>
            <person name="Wilson R.K."/>
        </authorList>
    </citation>
    <scope>NUCLEOTIDE SEQUENCE [LARGE SCALE GENOMIC DNA]</scope>
    <source>
        <strain evidence="7 8">DSM 20213</strain>
    </source>
</reference>
<evidence type="ECO:0000256" key="4">
    <source>
        <dbReference type="ARBA" id="ARBA00022989"/>
    </source>
</evidence>
<evidence type="ECO:0000256" key="2">
    <source>
        <dbReference type="ARBA" id="ARBA00022475"/>
    </source>
</evidence>
<keyword evidence="8" id="KW-1185">Reference proteome</keyword>
<proteinExistence type="predicted"/>
<feature type="transmembrane region" description="Helical" evidence="6">
    <location>
        <begin position="90"/>
        <end position="116"/>
    </location>
</feature>
<dbReference type="GO" id="GO:0005886">
    <property type="term" value="C:plasma membrane"/>
    <property type="evidence" value="ECO:0007669"/>
    <property type="project" value="UniProtKB-SubCell"/>
</dbReference>
<protein>
    <submittedName>
        <fullName evidence="7">Translocator protein, LysE family</fullName>
    </submittedName>
</protein>
<evidence type="ECO:0000256" key="6">
    <source>
        <dbReference type="SAM" id="Phobius"/>
    </source>
</evidence>
<feature type="transmembrane region" description="Helical" evidence="6">
    <location>
        <begin position="59"/>
        <end position="84"/>
    </location>
</feature>
<organism evidence="7 8">
    <name type="scientific">Bifidobacterium breve DSM 20213 = JCM 1192</name>
    <dbReference type="NCBI Taxonomy" id="518634"/>
    <lineage>
        <taxon>Bacteria</taxon>
        <taxon>Bacillati</taxon>
        <taxon>Actinomycetota</taxon>
        <taxon>Actinomycetes</taxon>
        <taxon>Bifidobacteriales</taxon>
        <taxon>Bifidobacteriaceae</taxon>
        <taxon>Bifidobacterium</taxon>
    </lineage>
</organism>
<feature type="transmembrane region" description="Helical" evidence="6">
    <location>
        <begin position="183"/>
        <end position="205"/>
    </location>
</feature>
<feature type="transmembrane region" description="Helical" evidence="6">
    <location>
        <begin position="217"/>
        <end position="240"/>
    </location>
</feature>
<keyword evidence="3 6" id="KW-0812">Transmembrane</keyword>
<evidence type="ECO:0000256" key="1">
    <source>
        <dbReference type="ARBA" id="ARBA00004651"/>
    </source>
</evidence>
<comment type="caution">
    <text evidence="7">The sequence shown here is derived from an EMBL/GenBank/DDBJ whole genome shotgun (WGS) entry which is preliminary data.</text>
</comment>
<keyword evidence="2" id="KW-1003">Cell membrane</keyword>